<dbReference type="EMBL" id="CM016553">
    <property type="protein sequence ID" value="TKW31541.1"/>
    <property type="molecule type" value="Genomic_DNA"/>
</dbReference>
<evidence type="ECO:0000259" key="4">
    <source>
        <dbReference type="PROSITE" id="PS50600"/>
    </source>
</evidence>
<dbReference type="AlphaFoldDB" id="A0A4U6VP43"/>
<proteinExistence type="inferred from homology"/>
<keyword evidence="2" id="KW-0645">Protease</keyword>
<dbReference type="PROSITE" id="PS50600">
    <property type="entry name" value="ULP_PROTEASE"/>
    <property type="match status" value="1"/>
</dbReference>
<accession>A0A4U6VP43</accession>
<evidence type="ECO:0000256" key="1">
    <source>
        <dbReference type="ARBA" id="ARBA00005234"/>
    </source>
</evidence>
<evidence type="ECO:0000313" key="6">
    <source>
        <dbReference type="Proteomes" id="UP000298652"/>
    </source>
</evidence>
<dbReference type="GO" id="GO:0006508">
    <property type="term" value="P:proteolysis"/>
    <property type="evidence" value="ECO:0007669"/>
    <property type="project" value="UniProtKB-KW"/>
</dbReference>
<dbReference type="Proteomes" id="UP000298652">
    <property type="component" value="Chromosome 2"/>
</dbReference>
<keyword evidence="6" id="KW-1185">Reference proteome</keyword>
<dbReference type="InterPro" id="IPR038765">
    <property type="entry name" value="Papain-like_cys_pep_sf"/>
</dbReference>
<keyword evidence="3" id="KW-0378">Hydrolase</keyword>
<feature type="domain" description="Ubiquitin-like protease family profile" evidence="4">
    <location>
        <begin position="1"/>
        <end position="125"/>
    </location>
</feature>
<evidence type="ECO:0000256" key="3">
    <source>
        <dbReference type="ARBA" id="ARBA00022801"/>
    </source>
</evidence>
<gene>
    <name evidence="5" type="ORF">SEVIR_2G112400v2</name>
</gene>
<dbReference type="SUPFAM" id="SSF54001">
    <property type="entry name" value="Cysteine proteinases"/>
    <property type="match status" value="1"/>
</dbReference>
<dbReference type="PANTHER" id="PTHR33018">
    <property type="entry name" value="OS10G0338966 PROTEIN-RELATED"/>
    <property type="match status" value="1"/>
</dbReference>
<evidence type="ECO:0000313" key="5">
    <source>
        <dbReference type="EMBL" id="TKW31541.1"/>
    </source>
</evidence>
<dbReference type="PANTHER" id="PTHR33018:SF34">
    <property type="entry name" value="OS02G0472350 PROTEIN"/>
    <property type="match status" value="1"/>
</dbReference>
<dbReference type="Pfam" id="PF02902">
    <property type="entry name" value="Peptidase_C48"/>
    <property type="match status" value="1"/>
</dbReference>
<organism evidence="5 6">
    <name type="scientific">Setaria viridis</name>
    <name type="common">Green bristlegrass</name>
    <name type="synonym">Setaria italica subsp. viridis</name>
    <dbReference type="NCBI Taxonomy" id="4556"/>
    <lineage>
        <taxon>Eukaryota</taxon>
        <taxon>Viridiplantae</taxon>
        <taxon>Streptophyta</taxon>
        <taxon>Embryophyta</taxon>
        <taxon>Tracheophyta</taxon>
        <taxon>Spermatophyta</taxon>
        <taxon>Magnoliopsida</taxon>
        <taxon>Liliopsida</taxon>
        <taxon>Poales</taxon>
        <taxon>Poaceae</taxon>
        <taxon>PACMAD clade</taxon>
        <taxon>Panicoideae</taxon>
        <taxon>Panicodae</taxon>
        <taxon>Paniceae</taxon>
        <taxon>Cenchrinae</taxon>
        <taxon>Setaria</taxon>
    </lineage>
</organism>
<protein>
    <recommendedName>
        <fullName evidence="4">Ubiquitin-like protease family profile domain-containing protein</fullName>
    </recommendedName>
</protein>
<dbReference type="Gramene" id="TKW31541">
    <property type="protein sequence ID" value="TKW31541"/>
    <property type="gene ID" value="SEVIR_2G112400v2"/>
</dbReference>
<name>A0A4U6VP43_SETVI</name>
<sequence length="168" mass="20260">MDPTLVNQKQIHDQPNSTLDAICKFLDQQKYKQYILLPYKFNYHWILLIIMIDQSNIIVFDSLRKPKDEYQDIQDMFNFAWKRFHKYHRGDFKEKLTFSTTFPFPRQEQGNNLCGYYVCEHIHHFVRDKVLSDAITWIRKEFLEKERLLAIQEALIGFLVDEVINPKG</sequence>
<dbReference type="OMA" id="ENEPQRD"/>
<evidence type="ECO:0000256" key="2">
    <source>
        <dbReference type="ARBA" id="ARBA00022670"/>
    </source>
</evidence>
<comment type="similarity">
    <text evidence="1">Belongs to the peptidase C48 family.</text>
</comment>
<reference evidence="5" key="1">
    <citation type="submission" date="2019-03" db="EMBL/GenBank/DDBJ databases">
        <title>WGS assembly of Setaria viridis.</title>
        <authorList>
            <person name="Huang P."/>
            <person name="Jenkins J."/>
            <person name="Grimwood J."/>
            <person name="Barry K."/>
            <person name="Healey A."/>
            <person name="Mamidi S."/>
            <person name="Sreedasyam A."/>
            <person name="Shu S."/>
            <person name="Feldman M."/>
            <person name="Wu J."/>
            <person name="Yu Y."/>
            <person name="Chen C."/>
            <person name="Johnson J."/>
            <person name="Rokhsar D."/>
            <person name="Baxter I."/>
            <person name="Schmutz J."/>
            <person name="Brutnell T."/>
            <person name="Kellogg E."/>
        </authorList>
    </citation>
    <scope>NUCLEOTIDE SEQUENCE [LARGE SCALE GENOMIC DNA]</scope>
</reference>
<dbReference type="InterPro" id="IPR003653">
    <property type="entry name" value="Peptidase_C48_C"/>
</dbReference>
<dbReference type="Gene3D" id="3.40.395.10">
    <property type="entry name" value="Adenoviral Proteinase, Chain A"/>
    <property type="match status" value="1"/>
</dbReference>
<dbReference type="GO" id="GO:0008234">
    <property type="term" value="F:cysteine-type peptidase activity"/>
    <property type="evidence" value="ECO:0007669"/>
    <property type="project" value="InterPro"/>
</dbReference>